<dbReference type="EMBL" id="HBUF01630416">
    <property type="protein sequence ID" value="CAG6783094.1"/>
    <property type="molecule type" value="Transcribed_RNA"/>
</dbReference>
<dbReference type="AlphaFoldDB" id="A0A8D9BD98"/>
<organism evidence="1">
    <name type="scientific">Cacopsylla melanoneura</name>
    <dbReference type="NCBI Taxonomy" id="428564"/>
    <lineage>
        <taxon>Eukaryota</taxon>
        <taxon>Metazoa</taxon>
        <taxon>Ecdysozoa</taxon>
        <taxon>Arthropoda</taxon>
        <taxon>Hexapoda</taxon>
        <taxon>Insecta</taxon>
        <taxon>Pterygota</taxon>
        <taxon>Neoptera</taxon>
        <taxon>Paraneoptera</taxon>
        <taxon>Hemiptera</taxon>
        <taxon>Sternorrhyncha</taxon>
        <taxon>Psylloidea</taxon>
        <taxon>Psyllidae</taxon>
        <taxon>Psyllinae</taxon>
        <taxon>Cacopsylla</taxon>
    </lineage>
</organism>
<evidence type="ECO:0000313" key="1">
    <source>
        <dbReference type="EMBL" id="CAG6783094.1"/>
    </source>
</evidence>
<reference evidence="1" key="1">
    <citation type="submission" date="2021-05" db="EMBL/GenBank/DDBJ databases">
        <authorList>
            <person name="Alioto T."/>
            <person name="Alioto T."/>
            <person name="Gomez Garrido J."/>
        </authorList>
    </citation>
    <scope>NUCLEOTIDE SEQUENCE</scope>
</reference>
<name>A0A8D9BD98_9HEMI</name>
<protein>
    <submittedName>
        <fullName evidence="1">Uncharacterized protein</fullName>
    </submittedName>
</protein>
<accession>A0A8D9BD98</accession>
<proteinExistence type="predicted"/>
<sequence>MELSRAGHATRSPYQAAMDSIRVFFQPLHALPLHVSTLLQTLHAFPLHVSTQHYSILPSTTPFHVEFSLLNLLIFQVSSSLLQPPYKFVHPSVLRHRRQVGSGGVSH</sequence>